<dbReference type="GO" id="GO:0043564">
    <property type="term" value="C:Ku70:Ku80 complex"/>
    <property type="evidence" value="ECO:0007669"/>
    <property type="project" value="InterPro"/>
</dbReference>
<evidence type="ECO:0000256" key="7">
    <source>
        <dbReference type="ARBA" id="ARBA00022741"/>
    </source>
</evidence>
<dbReference type="EC" id="3.6.4.12" evidence="4"/>
<dbReference type="GO" id="GO:0006303">
    <property type="term" value="P:double-strand break repair via nonhomologous end joining"/>
    <property type="evidence" value="ECO:0007669"/>
    <property type="project" value="InterPro"/>
</dbReference>
<dbReference type="InterPro" id="IPR005161">
    <property type="entry name" value="Ku_N"/>
</dbReference>
<evidence type="ECO:0000256" key="18">
    <source>
        <dbReference type="SAM" id="MobiDB-lite"/>
    </source>
</evidence>
<dbReference type="Proteomes" id="UP000521872">
    <property type="component" value="Unassembled WGS sequence"/>
</dbReference>
<evidence type="ECO:0000256" key="5">
    <source>
        <dbReference type="ARBA" id="ARBA00021796"/>
    </source>
</evidence>
<evidence type="ECO:0000256" key="10">
    <source>
        <dbReference type="ARBA" id="ARBA00022806"/>
    </source>
</evidence>
<protein>
    <recommendedName>
        <fullName evidence="5">ATP-dependent DNA helicase II subunit 1</fullName>
        <ecNumber evidence="4">3.6.4.12</ecNumber>
    </recommendedName>
    <alternativeName>
        <fullName evidence="17">ATP-dependent DNA helicase II subunit Ku70</fullName>
    </alternativeName>
</protein>
<evidence type="ECO:0000256" key="6">
    <source>
        <dbReference type="ARBA" id="ARBA00022454"/>
    </source>
</evidence>
<evidence type="ECO:0000256" key="15">
    <source>
        <dbReference type="ARBA" id="ARBA00023204"/>
    </source>
</evidence>
<dbReference type="AlphaFoldDB" id="A0A8H4VKG2"/>
<dbReference type="Gene3D" id="4.10.970.10">
    <property type="entry name" value="Ku70, bridge and pillars"/>
    <property type="match status" value="1"/>
</dbReference>
<name>A0A8H4VKG2_9AGAR</name>
<dbReference type="SUPFAM" id="SSF68906">
    <property type="entry name" value="SAP domain"/>
    <property type="match status" value="1"/>
</dbReference>
<dbReference type="Gene3D" id="1.10.1600.10">
    <property type="match status" value="1"/>
</dbReference>
<dbReference type="GO" id="GO:0003678">
    <property type="term" value="F:DNA helicase activity"/>
    <property type="evidence" value="ECO:0007669"/>
    <property type="project" value="UniProtKB-EC"/>
</dbReference>
<keyword evidence="21" id="KW-1185">Reference proteome</keyword>
<dbReference type="InterPro" id="IPR003034">
    <property type="entry name" value="SAP_dom"/>
</dbReference>
<evidence type="ECO:0000259" key="19">
    <source>
        <dbReference type="PROSITE" id="PS50800"/>
    </source>
</evidence>
<dbReference type="GO" id="GO:0042162">
    <property type="term" value="F:telomeric DNA binding"/>
    <property type="evidence" value="ECO:0007669"/>
    <property type="project" value="InterPro"/>
</dbReference>
<dbReference type="GO" id="GO:0000781">
    <property type="term" value="C:chromosome, telomeric region"/>
    <property type="evidence" value="ECO:0007669"/>
    <property type="project" value="UniProtKB-SubCell"/>
</dbReference>
<dbReference type="Pfam" id="PF02037">
    <property type="entry name" value="SAP"/>
    <property type="match status" value="1"/>
</dbReference>
<evidence type="ECO:0000256" key="11">
    <source>
        <dbReference type="ARBA" id="ARBA00022840"/>
    </source>
</evidence>
<dbReference type="InterPro" id="IPR006164">
    <property type="entry name" value="DNA_bd_Ku70/Ku80"/>
</dbReference>
<evidence type="ECO:0000313" key="21">
    <source>
        <dbReference type="Proteomes" id="UP000521872"/>
    </source>
</evidence>
<dbReference type="Pfam" id="PF03730">
    <property type="entry name" value="Ku_C"/>
    <property type="match status" value="1"/>
</dbReference>
<evidence type="ECO:0000313" key="20">
    <source>
        <dbReference type="EMBL" id="KAF4614141.1"/>
    </source>
</evidence>
<dbReference type="InterPro" id="IPR036465">
    <property type="entry name" value="vWFA_dom_sf"/>
</dbReference>
<dbReference type="PANTHER" id="PTHR12604">
    <property type="entry name" value="KU AUTOANTIGEN DNA HELICASE"/>
    <property type="match status" value="1"/>
</dbReference>
<dbReference type="SUPFAM" id="SSF53300">
    <property type="entry name" value="vWA-like"/>
    <property type="match status" value="1"/>
</dbReference>
<dbReference type="InterPro" id="IPR027388">
    <property type="entry name" value="Ku70_bridge/pillars_dom_sf"/>
</dbReference>
<comment type="similarity">
    <text evidence="3">Belongs to the ku70 family.</text>
</comment>
<dbReference type="GO" id="GO:0005524">
    <property type="term" value="F:ATP binding"/>
    <property type="evidence" value="ECO:0007669"/>
    <property type="project" value="UniProtKB-KW"/>
</dbReference>
<dbReference type="GO" id="GO:0003690">
    <property type="term" value="F:double-stranded DNA binding"/>
    <property type="evidence" value="ECO:0007669"/>
    <property type="project" value="TreeGrafter"/>
</dbReference>
<evidence type="ECO:0000256" key="16">
    <source>
        <dbReference type="ARBA" id="ARBA00023242"/>
    </source>
</evidence>
<evidence type="ECO:0000256" key="13">
    <source>
        <dbReference type="ARBA" id="ARBA00023125"/>
    </source>
</evidence>
<dbReference type="Pfam" id="PF03731">
    <property type="entry name" value="Ku_N"/>
    <property type="match status" value="1"/>
</dbReference>
<keyword evidence="7" id="KW-0547">Nucleotide-binding</keyword>
<dbReference type="PROSITE" id="PS50800">
    <property type="entry name" value="SAP"/>
    <property type="match status" value="1"/>
</dbReference>
<dbReference type="GO" id="GO:0016787">
    <property type="term" value="F:hydrolase activity"/>
    <property type="evidence" value="ECO:0007669"/>
    <property type="project" value="UniProtKB-KW"/>
</dbReference>
<keyword evidence="15" id="KW-0234">DNA repair</keyword>
<evidence type="ECO:0000256" key="3">
    <source>
        <dbReference type="ARBA" id="ARBA00005240"/>
    </source>
</evidence>
<evidence type="ECO:0000256" key="17">
    <source>
        <dbReference type="ARBA" id="ARBA00031811"/>
    </source>
</evidence>
<reference evidence="20 21" key="1">
    <citation type="submission" date="2019-12" db="EMBL/GenBank/DDBJ databases">
        <authorList>
            <person name="Floudas D."/>
            <person name="Bentzer J."/>
            <person name="Ahren D."/>
            <person name="Johansson T."/>
            <person name="Persson P."/>
            <person name="Tunlid A."/>
        </authorList>
    </citation>
    <scope>NUCLEOTIDE SEQUENCE [LARGE SCALE GENOMIC DNA]</scope>
    <source>
        <strain evidence="20 21">CBS 102.39</strain>
    </source>
</reference>
<evidence type="ECO:0000256" key="2">
    <source>
        <dbReference type="ARBA" id="ARBA00004574"/>
    </source>
</evidence>
<dbReference type="EMBL" id="JAACJL010000045">
    <property type="protein sequence ID" value="KAF4614141.1"/>
    <property type="molecule type" value="Genomic_DNA"/>
</dbReference>
<dbReference type="InterPro" id="IPR047087">
    <property type="entry name" value="KU70_core_dom"/>
</dbReference>
<evidence type="ECO:0000256" key="12">
    <source>
        <dbReference type="ARBA" id="ARBA00022895"/>
    </source>
</evidence>
<comment type="subcellular location">
    <subcellularLocation>
        <location evidence="2">Chromosome</location>
        <location evidence="2">Telomere</location>
    </subcellularLocation>
    <subcellularLocation>
        <location evidence="1">Nucleus</location>
    </subcellularLocation>
</comment>
<feature type="region of interest" description="Disordered" evidence="18">
    <location>
        <begin position="1"/>
        <end position="21"/>
    </location>
</feature>
<dbReference type="SUPFAM" id="SSF100939">
    <property type="entry name" value="SPOC domain-like"/>
    <property type="match status" value="1"/>
</dbReference>
<dbReference type="InterPro" id="IPR006165">
    <property type="entry name" value="Ku70"/>
</dbReference>
<dbReference type="CDD" id="cd00788">
    <property type="entry name" value="KU70"/>
    <property type="match status" value="1"/>
</dbReference>
<evidence type="ECO:0000256" key="9">
    <source>
        <dbReference type="ARBA" id="ARBA00022801"/>
    </source>
</evidence>
<keyword evidence="14" id="KW-0233">DNA recombination</keyword>
<evidence type="ECO:0000256" key="4">
    <source>
        <dbReference type="ARBA" id="ARBA00012551"/>
    </source>
</evidence>
<dbReference type="SMART" id="SM00513">
    <property type="entry name" value="SAP"/>
    <property type="match status" value="1"/>
</dbReference>
<keyword evidence="9" id="KW-0378">Hydrolase</keyword>
<gene>
    <name evidence="20" type="ORF">D9613_008145</name>
</gene>
<accession>A0A8H4VKG2</accession>
<dbReference type="SMART" id="SM00559">
    <property type="entry name" value="Ku78"/>
    <property type="match status" value="1"/>
</dbReference>
<keyword evidence="13" id="KW-0238">DNA-binding</keyword>
<keyword evidence="8" id="KW-0227">DNA damage</keyword>
<keyword evidence="12" id="KW-0779">Telomere</keyword>
<comment type="caution">
    <text evidence="20">The sequence shown here is derived from an EMBL/GenBank/DDBJ whole genome shotgun (WGS) entry which is preliminary data.</text>
</comment>
<dbReference type="PIRSF" id="PIRSF003033">
    <property type="entry name" value="Ku70"/>
    <property type="match status" value="1"/>
</dbReference>
<dbReference type="InterPro" id="IPR016194">
    <property type="entry name" value="SPOC-like_C_dom_sf"/>
</dbReference>
<dbReference type="Gene3D" id="2.40.290.10">
    <property type="match status" value="1"/>
</dbReference>
<dbReference type="GO" id="GO:0003684">
    <property type="term" value="F:damaged DNA binding"/>
    <property type="evidence" value="ECO:0007669"/>
    <property type="project" value="InterPro"/>
</dbReference>
<keyword evidence="16" id="KW-0539">Nucleus</keyword>
<dbReference type="Gene3D" id="3.40.50.410">
    <property type="entry name" value="von Willebrand factor, type A domain"/>
    <property type="match status" value="1"/>
</dbReference>
<dbReference type="GO" id="GO:0006310">
    <property type="term" value="P:DNA recombination"/>
    <property type="evidence" value="ECO:0007669"/>
    <property type="project" value="UniProtKB-KW"/>
</dbReference>
<keyword evidence="10" id="KW-0347">Helicase</keyword>
<organism evidence="20 21">
    <name type="scientific">Agrocybe pediades</name>
    <dbReference type="NCBI Taxonomy" id="84607"/>
    <lineage>
        <taxon>Eukaryota</taxon>
        <taxon>Fungi</taxon>
        <taxon>Dikarya</taxon>
        <taxon>Basidiomycota</taxon>
        <taxon>Agaricomycotina</taxon>
        <taxon>Agaricomycetes</taxon>
        <taxon>Agaricomycetidae</taxon>
        <taxon>Agaricales</taxon>
        <taxon>Agaricineae</taxon>
        <taxon>Strophariaceae</taxon>
        <taxon>Agrocybe</taxon>
    </lineage>
</organism>
<dbReference type="InterPro" id="IPR036361">
    <property type="entry name" value="SAP_dom_sf"/>
</dbReference>
<evidence type="ECO:0000256" key="1">
    <source>
        <dbReference type="ARBA" id="ARBA00004123"/>
    </source>
</evidence>
<evidence type="ECO:0000256" key="8">
    <source>
        <dbReference type="ARBA" id="ARBA00022763"/>
    </source>
</evidence>
<keyword evidence="6" id="KW-0158">Chromosome</keyword>
<evidence type="ECO:0000256" key="14">
    <source>
        <dbReference type="ARBA" id="ARBA00023172"/>
    </source>
</evidence>
<dbReference type="Pfam" id="PF02735">
    <property type="entry name" value="Ku"/>
    <property type="match status" value="1"/>
</dbReference>
<feature type="compositionally biased region" description="Acidic residues" evidence="18">
    <location>
        <begin position="8"/>
        <end position="19"/>
    </location>
</feature>
<dbReference type="Gene3D" id="1.10.720.30">
    <property type="entry name" value="SAP domain"/>
    <property type="match status" value="1"/>
</dbReference>
<dbReference type="PANTHER" id="PTHR12604:SF2">
    <property type="entry name" value="X-RAY REPAIR CROSS-COMPLEMENTING PROTEIN 6"/>
    <property type="match status" value="1"/>
</dbReference>
<sequence length="657" mass="73478">MAPYDDWNQVDEEEEEELQDASMYETKRDVILFCIDASESMMQLYEDPTYEGVQTSHLLTALSAAVDIQKKKILTGPNDSVGILLFNTTRKSTTDGTQGSELKNSTFLYQPIAPLSAPKVQEVMQLLEAAREDPEELSRTFPPLRGKNVPMGDVFTSCNWVLRDGAPKTASKRVFLITDNDNPHPSYGSQQLTISARTTLIDLVQVGVTIEPFFIETDDKKFDSKKFYADVLLPSNTVDEDELQEDTSVLPESISISRIEDLLAQMRFREVPKRAIYSIPFHLANGFTIGVKGYGLVTEQKKGAYRYFADLGDRMEVVETRTKYVDEGTECEVDKAKILYGGDMGAGAGAAADDDESDDAQGGFGTRVVKKGQRPFFTAEEIRKFRTLGLEPGIKLLGFKDKGELAFEDNVKHSQFIYPDEMSYSGSKRTFSALLKSMIKKDKIGIALCLTRRNASSAFCALVPQAENTEKSGWRDPAGFHLIQFPFADDMRTAPIEEGFKASEELTKLALAWIEKLKVRQGGYDYDAFPNPALAYHNEQLQASAFREEYDPESFEDLTQPKVGPMHKRAGQYMKAWKDALENDPTSTYVVPATTGSKRKAEDTTFDISEIKSMYDSGSLAKLRVDQLKEFLKAKGLGVSGKKADLIERVSQWFDAH</sequence>
<feature type="domain" description="SAP" evidence="19">
    <location>
        <begin position="620"/>
        <end position="654"/>
    </location>
</feature>
<dbReference type="GO" id="GO:0000723">
    <property type="term" value="P:telomere maintenance"/>
    <property type="evidence" value="ECO:0007669"/>
    <property type="project" value="InterPro"/>
</dbReference>
<proteinExistence type="inferred from homology"/>
<dbReference type="InterPro" id="IPR005160">
    <property type="entry name" value="Ku_C"/>
</dbReference>
<keyword evidence="11" id="KW-0067">ATP-binding</keyword>